<dbReference type="SUPFAM" id="SSF53597">
    <property type="entry name" value="Dihydrofolate reductase-like"/>
    <property type="match status" value="1"/>
</dbReference>
<evidence type="ECO:0000256" key="6">
    <source>
        <dbReference type="ARBA" id="ARBA00022619"/>
    </source>
</evidence>
<evidence type="ECO:0000256" key="4">
    <source>
        <dbReference type="ARBA" id="ARBA00012851"/>
    </source>
</evidence>
<protein>
    <recommendedName>
        <fullName evidence="5">2,5-diamino-6-ribosylamino-4(3H)-pyrimidinone 5'-phosphate reductase</fullName>
        <ecNumber evidence="4">1.1.1.302</ecNumber>
    </recommendedName>
    <alternativeName>
        <fullName evidence="10">2,5-diamino-6-(5-phospho-D-ribosylamino)pyrimidin-4(3H)-one reductase</fullName>
    </alternativeName>
    <alternativeName>
        <fullName evidence="9">2,5-diamino-6-ribitylamino-4(3H)-pyrimidinone 5'-phosphate synthase</fullName>
    </alternativeName>
</protein>
<evidence type="ECO:0000259" key="13">
    <source>
        <dbReference type="Pfam" id="PF01872"/>
    </source>
</evidence>
<evidence type="ECO:0000256" key="10">
    <source>
        <dbReference type="ARBA" id="ARBA00031630"/>
    </source>
</evidence>
<evidence type="ECO:0000256" key="11">
    <source>
        <dbReference type="ARBA" id="ARBA00047550"/>
    </source>
</evidence>
<comment type="similarity">
    <text evidence="3">Belongs to the HTP reductase family.</text>
</comment>
<evidence type="ECO:0000256" key="7">
    <source>
        <dbReference type="ARBA" id="ARBA00022857"/>
    </source>
</evidence>
<dbReference type="Proteomes" id="UP000268093">
    <property type="component" value="Unassembled WGS sequence"/>
</dbReference>
<evidence type="ECO:0000313" key="14">
    <source>
        <dbReference type="EMBL" id="RUP48334.1"/>
    </source>
</evidence>
<dbReference type="EC" id="1.1.1.302" evidence="4"/>
<dbReference type="Pfam" id="PF01872">
    <property type="entry name" value="RibD_C"/>
    <property type="match status" value="1"/>
</dbReference>
<gene>
    <name evidence="14" type="ORF">BC936DRAFT_144698</name>
</gene>
<evidence type="ECO:0000256" key="8">
    <source>
        <dbReference type="ARBA" id="ARBA00023002"/>
    </source>
</evidence>
<dbReference type="EMBL" id="RBNI01003464">
    <property type="protein sequence ID" value="RUP48334.1"/>
    <property type="molecule type" value="Genomic_DNA"/>
</dbReference>
<comment type="catalytic activity">
    <reaction evidence="11">
        <text>2,5-diamino-6-(1-D-ribitylamino)pyrimidin-4(3H)-one 5'-phosphate + NAD(+) = 2,5-diamino-6-(1-D-ribosylamino)pyrimidin-4(3H)-one 5'-phosphate + NADH + H(+)</text>
        <dbReference type="Rhea" id="RHEA:27274"/>
        <dbReference type="ChEBI" id="CHEBI:15378"/>
        <dbReference type="ChEBI" id="CHEBI:57540"/>
        <dbReference type="ChEBI" id="CHEBI:57945"/>
        <dbReference type="ChEBI" id="CHEBI:58890"/>
        <dbReference type="ChEBI" id="CHEBI:59545"/>
        <dbReference type="EC" id="1.1.1.302"/>
    </reaction>
</comment>
<keyword evidence="7" id="KW-0521">NADP</keyword>
<evidence type="ECO:0000256" key="5">
    <source>
        <dbReference type="ARBA" id="ARBA00015035"/>
    </source>
</evidence>
<evidence type="ECO:0000313" key="15">
    <source>
        <dbReference type="Proteomes" id="UP000268093"/>
    </source>
</evidence>
<dbReference type="InterPro" id="IPR050765">
    <property type="entry name" value="Riboflavin_Biosynth_HTPR"/>
</dbReference>
<dbReference type="AlphaFoldDB" id="A0A433DBX1"/>
<dbReference type="InterPro" id="IPR024072">
    <property type="entry name" value="DHFR-like_dom_sf"/>
</dbReference>
<sequence length="235" mass="25256">MTIYQQAAHFLSPLFPDIPTNEARPFVTLTYAQSIDGKIAGSNGQQLILSGNGSMIMTHRLRTMHDGIMVGIGTILNDDPRLSVRLVDPSDPTPPRQPQPIILDTHLRFPLGAKLLHNFQSGAGKAPWIVTAAIDGHTSLPDLLSLLRRHHGIATLMIEGGARVIQACLGAVGHVDLLVVTVAPTIVGRDGVAATGEMAGETTPATAAPRFPRLDDVRYEQFGRDIVMAARPAWD</sequence>
<dbReference type="GO" id="GO:0009231">
    <property type="term" value="P:riboflavin biosynthetic process"/>
    <property type="evidence" value="ECO:0007669"/>
    <property type="project" value="UniProtKB-KW"/>
</dbReference>
<comment type="pathway">
    <text evidence="2">Cofactor biosynthesis; riboflavin biosynthesis.</text>
</comment>
<dbReference type="Gene3D" id="3.40.430.10">
    <property type="entry name" value="Dihydrofolate Reductase, subunit A"/>
    <property type="match status" value="1"/>
</dbReference>
<name>A0A433DBX1_9FUNG</name>
<dbReference type="InterPro" id="IPR002734">
    <property type="entry name" value="RibDG_C"/>
</dbReference>
<dbReference type="PANTHER" id="PTHR38011">
    <property type="entry name" value="DIHYDROFOLATE REDUCTASE FAMILY PROTEIN (AFU_ORTHOLOGUE AFUA_8G06820)"/>
    <property type="match status" value="1"/>
</dbReference>
<dbReference type="GO" id="GO:0008703">
    <property type="term" value="F:5-amino-6-(5-phosphoribosylamino)uracil reductase activity"/>
    <property type="evidence" value="ECO:0007669"/>
    <property type="project" value="InterPro"/>
</dbReference>
<evidence type="ECO:0000256" key="3">
    <source>
        <dbReference type="ARBA" id="ARBA00009723"/>
    </source>
</evidence>
<feature type="domain" description="Bacterial bifunctional deaminase-reductase C-terminal" evidence="13">
    <location>
        <begin position="25"/>
        <end position="227"/>
    </location>
</feature>
<evidence type="ECO:0000256" key="1">
    <source>
        <dbReference type="ARBA" id="ARBA00003555"/>
    </source>
</evidence>
<keyword evidence="6" id="KW-0686">Riboflavin biosynthesis</keyword>
<proteinExistence type="inferred from homology"/>
<accession>A0A433DBX1</accession>
<evidence type="ECO:0000256" key="9">
    <source>
        <dbReference type="ARBA" id="ARBA00030073"/>
    </source>
</evidence>
<evidence type="ECO:0000256" key="12">
    <source>
        <dbReference type="ARBA" id="ARBA00049020"/>
    </source>
</evidence>
<keyword evidence="15" id="KW-1185">Reference proteome</keyword>
<comment type="function">
    <text evidence="1">Catalyzes an early step in riboflavin biosynthesis, the NADPH-dependent reduction of the ribose side chain of 2,5-diamino-6-ribosylamino-4(3H)-pyrimidinone 5'-phosphate, yielding 2,5-diamino-6-ribitylamino-4(3H)-pyrimidinone 5'-phosphate.</text>
</comment>
<organism evidence="14 15">
    <name type="scientific">Jimgerdemannia flammicorona</name>
    <dbReference type="NCBI Taxonomy" id="994334"/>
    <lineage>
        <taxon>Eukaryota</taxon>
        <taxon>Fungi</taxon>
        <taxon>Fungi incertae sedis</taxon>
        <taxon>Mucoromycota</taxon>
        <taxon>Mucoromycotina</taxon>
        <taxon>Endogonomycetes</taxon>
        <taxon>Endogonales</taxon>
        <taxon>Endogonaceae</taxon>
        <taxon>Jimgerdemannia</taxon>
    </lineage>
</organism>
<dbReference type="PANTHER" id="PTHR38011:SF7">
    <property type="entry name" value="2,5-DIAMINO-6-RIBOSYLAMINO-4(3H)-PYRIMIDINONE 5'-PHOSPHATE REDUCTASE"/>
    <property type="match status" value="1"/>
</dbReference>
<reference evidence="14 15" key="1">
    <citation type="journal article" date="2018" name="New Phytol.">
        <title>Phylogenomics of Endogonaceae and evolution of mycorrhizas within Mucoromycota.</title>
        <authorList>
            <person name="Chang Y."/>
            <person name="Desiro A."/>
            <person name="Na H."/>
            <person name="Sandor L."/>
            <person name="Lipzen A."/>
            <person name="Clum A."/>
            <person name="Barry K."/>
            <person name="Grigoriev I.V."/>
            <person name="Martin F.M."/>
            <person name="Stajich J.E."/>
            <person name="Smith M.E."/>
            <person name="Bonito G."/>
            <person name="Spatafora J.W."/>
        </authorList>
    </citation>
    <scope>NUCLEOTIDE SEQUENCE [LARGE SCALE GENOMIC DNA]</scope>
    <source>
        <strain evidence="14 15">GMNB39</strain>
    </source>
</reference>
<evidence type="ECO:0000256" key="2">
    <source>
        <dbReference type="ARBA" id="ARBA00005104"/>
    </source>
</evidence>
<comment type="catalytic activity">
    <reaction evidence="12">
        <text>2,5-diamino-6-(1-D-ribitylamino)pyrimidin-4(3H)-one 5'-phosphate + NADP(+) = 2,5-diamino-6-(1-D-ribosylamino)pyrimidin-4(3H)-one 5'-phosphate + NADPH + H(+)</text>
        <dbReference type="Rhea" id="RHEA:27278"/>
        <dbReference type="ChEBI" id="CHEBI:15378"/>
        <dbReference type="ChEBI" id="CHEBI:57783"/>
        <dbReference type="ChEBI" id="CHEBI:58349"/>
        <dbReference type="ChEBI" id="CHEBI:58890"/>
        <dbReference type="ChEBI" id="CHEBI:59545"/>
        <dbReference type="EC" id="1.1.1.302"/>
    </reaction>
</comment>
<comment type="caution">
    <text evidence="14">The sequence shown here is derived from an EMBL/GenBank/DDBJ whole genome shotgun (WGS) entry which is preliminary data.</text>
</comment>
<keyword evidence="8" id="KW-0560">Oxidoreductase</keyword>